<dbReference type="Gene3D" id="2.60.40.10">
    <property type="entry name" value="Immunoglobulins"/>
    <property type="match status" value="1"/>
</dbReference>
<dbReference type="SUPFAM" id="SSF81296">
    <property type="entry name" value="E set domains"/>
    <property type="match status" value="1"/>
</dbReference>
<evidence type="ECO:0008006" key="3">
    <source>
        <dbReference type="Google" id="ProtNLM"/>
    </source>
</evidence>
<organism evidence="1 2">
    <name type="scientific">Candidatus Nitrospira neomarina</name>
    <dbReference type="NCBI Taxonomy" id="3020899"/>
    <lineage>
        <taxon>Bacteria</taxon>
        <taxon>Pseudomonadati</taxon>
        <taxon>Nitrospirota</taxon>
        <taxon>Nitrospiria</taxon>
        <taxon>Nitrospirales</taxon>
        <taxon>Nitrospiraceae</taxon>
        <taxon>Nitrospira</taxon>
    </lineage>
</organism>
<name>A0AA96GK22_9BACT</name>
<accession>A0AA96GK22</accession>
<proteinExistence type="predicted"/>
<reference evidence="1 2" key="1">
    <citation type="submission" date="2023-01" db="EMBL/GenBank/DDBJ databases">
        <title>Cultivation and genomic characterization of new, ubiquitous marine nitrite-oxidizing bacteria from the Nitrospirales.</title>
        <authorList>
            <person name="Mueller A.J."/>
            <person name="Daebeler A."/>
            <person name="Herbold C.W."/>
            <person name="Kirkegaard R.H."/>
            <person name="Daims H."/>
        </authorList>
    </citation>
    <scope>NUCLEOTIDE SEQUENCE [LARGE SCALE GENOMIC DNA]</scope>
    <source>
        <strain evidence="1 2">DK</strain>
    </source>
</reference>
<sequence length="557" mass="59651">MRDLMRIGLVGFCVFLITGTVAAEGGSPAKRCTGWEEGKGHCKKKGASCDNHGLEARNLCEAGNIIQVSDVVESAALDLLRRDYLLLPIGENPSEHFPTHVVIASQDLDDPGTIAVMREAHQVGKTVAIVGATQDEARTFHRLLRPGQEVNCTPQPGQTRIPLYGLQQSVTRVPEQSSSFCLNGLGRRQDRATDRAWLRERFAASPPQPREGNVSETSDPTTFLTDLATATHCSFKDSGTGAKGLAGGSAELDVYVYGMRNFSDMGCGSCSSPGADYYLVQQYMTANPTAGNAFLAAAYQSTLVEASSGDKIDESISGLEFTDPQTVTTVETSYTNDSSTTVSGSIGVDSDGPNVTAGGSITSGQSTTYSMPATTIKNVSVDLSPTWEFIPQNFTPGFSYSYSPTWTWFIPQDAYPHGGTGSGQITWLNAYGILNLNSGGSIFDEIEWFRNCNVTYPFSAWTVSPPHLTNLNPAMVQKDGGQVTITGEFLYPGSVTAVLIGGQPINLGTNVDLMDNMTIKVTLGNLTLAAGTYPVQVNTQFNGQNRFSNTLPLELTN</sequence>
<dbReference type="InterPro" id="IPR014756">
    <property type="entry name" value="Ig_E-set"/>
</dbReference>
<evidence type="ECO:0000313" key="2">
    <source>
        <dbReference type="Proteomes" id="UP001302494"/>
    </source>
</evidence>
<dbReference type="InterPro" id="IPR013783">
    <property type="entry name" value="Ig-like_fold"/>
</dbReference>
<dbReference type="AlphaFoldDB" id="A0AA96GK22"/>
<protein>
    <recommendedName>
        <fullName evidence="3">IPT/TIG domain-containing protein</fullName>
    </recommendedName>
</protein>
<dbReference type="Proteomes" id="UP001302494">
    <property type="component" value="Chromosome"/>
</dbReference>
<gene>
    <name evidence="1" type="ORF">PQG83_11675</name>
</gene>
<dbReference type="KEGG" id="nneo:PQG83_11675"/>
<dbReference type="RefSeq" id="WP_312741120.1">
    <property type="nucleotide sequence ID" value="NZ_CP116968.1"/>
</dbReference>
<evidence type="ECO:0000313" key="1">
    <source>
        <dbReference type="EMBL" id="WNM60423.1"/>
    </source>
</evidence>
<keyword evidence="2" id="KW-1185">Reference proteome</keyword>
<dbReference type="EMBL" id="CP116968">
    <property type="protein sequence ID" value="WNM60423.1"/>
    <property type="molecule type" value="Genomic_DNA"/>
</dbReference>